<name>A0A9N9BVG7_9GLOM</name>
<reference evidence="1" key="1">
    <citation type="submission" date="2021-06" db="EMBL/GenBank/DDBJ databases">
        <authorList>
            <person name="Kallberg Y."/>
            <person name="Tangrot J."/>
            <person name="Rosling A."/>
        </authorList>
    </citation>
    <scope>NUCLEOTIDE SEQUENCE</scope>
    <source>
        <strain evidence="1">CL551</strain>
    </source>
</reference>
<organism evidence="1 2">
    <name type="scientific">Acaulospora morrowiae</name>
    <dbReference type="NCBI Taxonomy" id="94023"/>
    <lineage>
        <taxon>Eukaryota</taxon>
        <taxon>Fungi</taxon>
        <taxon>Fungi incertae sedis</taxon>
        <taxon>Mucoromycota</taxon>
        <taxon>Glomeromycotina</taxon>
        <taxon>Glomeromycetes</taxon>
        <taxon>Diversisporales</taxon>
        <taxon>Acaulosporaceae</taxon>
        <taxon>Acaulospora</taxon>
    </lineage>
</organism>
<evidence type="ECO:0000313" key="2">
    <source>
        <dbReference type="Proteomes" id="UP000789342"/>
    </source>
</evidence>
<comment type="caution">
    <text evidence="1">The sequence shown here is derived from an EMBL/GenBank/DDBJ whole genome shotgun (WGS) entry which is preliminary data.</text>
</comment>
<dbReference type="Proteomes" id="UP000789342">
    <property type="component" value="Unassembled WGS sequence"/>
</dbReference>
<dbReference type="AlphaFoldDB" id="A0A9N9BVG7"/>
<dbReference type="OrthoDB" id="2390600at2759"/>
<keyword evidence="2" id="KW-1185">Reference proteome</keyword>
<dbReference type="EMBL" id="CAJVPV010004903">
    <property type="protein sequence ID" value="CAG8581236.1"/>
    <property type="molecule type" value="Genomic_DNA"/>
</dbReference>
<sequence length="234" mass="27160">MFGAGLQVVLRIPTDIWPLRPVSDVWNQSPGKYLSVRTQGLIPACCVPMFRSTVTKYLNDTEYSHWSIISILEYTKLNGKLYVDSINDLKADIYASYKEKLKEFIDKLREDQEERGFDTAFQINVAPVCTIKALKSYRTNQVLISELKDENKEGEPYSGMVLRKRKNRVNYAESLSEVETDLDYEEESKEAKKRLIVNTHSADDKINEIEYEQIDSAEFLHCDFNETYNTKQEL</sequence>
<accession>A0A9N9BVG7</accession>
<proteinExistence type="predicted"/>
<gene>
    <name evidence="1" type="ORF">AMORRO_LOCUS6920</name>
</gene>
<protein>
    <submittedName>
        <fullName evidence="1">12492_t:CDS:1</fullName>
    </submittedName>
</protein>
<evidence type="ECO:0000313" key="1">
    <source>
        <dbReference type="EMBL" id="CAG8581236.1"/>
    </source>
</evidence>